<dbReference type="Gene3D" id="3.30.230.120">
    <property type="match status" value="1"/>
</dbReference>
<evidence type="ECO:0000259" key="7">
    <source>
        <dbReference type="Pfam" id="PF08544"/>
    </source>
</evidence>
<evidence type="ECO:0000259" key="6">
    <source>
        <dbReference type="Pfam" id="PF00288"/>
    </source>
</evidence>
<dbReference type="PANTHER" id="PTHR32463">
    <property type="entry name" value="L-FUCOSE KINASE"/>
    <property type="match status" value="1"/>
</dbReference>
<dbReference type="PIRSF" id="PIRSF036406">
    <property type="entry name" value="Hept_kin"/>
    <property type="match status" value="1"/>
</dbReference>
<evidence type="ECO:0000256" key="1">
    <source>
        <dbReference type="ARBA" id="ARBA00022679"/>
    </source>
</evidence>
<dbReference type="SUPFAM" id="SSF54211">
    <property type="entry name" value="Ribosomal protein S5 domain 2-like"/>
    <property type="match status" value="1"/>
</dbReference>
<evidence type="ECO:0008006" key="10">
    <source>
        <dbReference type="Google" id="ProtNLM"/>
    </source>
</evidence>
<feature type="domain" description="GHMP kinase C-terminal" evidence="7">
    <location>
        <begin position="242"/>
        <end position="319"/>
    </location>
</feature>
<keyword evidence="4" id="KW-0067">ATP-binding</keyword>
<dbReference type="InterPro" id="IPR020568">
    <property type="entry name" value="Ribosomal_Su5_D2-typ_SF"/>
</dbReference>
<keyword evidence="1" id="KW-0808">Transferase</keyword>
<dbReference type="InterPro" id="IPR014606">
    <property type="entry name" value="Heptose_7-P_kinase"/>
</dbReference>
<dbReference type="InterPro" id="IPR006204">
    <property type="entry name" value="GHMP_kinase_N_dom"/>
</dbReference>
<comment type="caution">
    <text evidence="8">The sequence shown here is derived from an EMBL/GenBank/DDBJ whole genome shotgun (WGS) entry which is preliminary data.</text>
</comment>
<dbReference type="Proteomes" id="UP001446205">
    <property type="component" value="Unassembled WGS sequence"/>
</dbReference>
<dbReference type="Pfam" id="PF00288">
    <property type="entry name" value="GHMP_kinases_N"/>
    <property type="match status" value="1"/>
</dbReference>
<keyword evidence="3" id="KW-0418">Kinase</keyword>
<evidence type="ECO:0000256" key="2">
    <source>
        <dbReference type="ARBA" id="ARBA00022741"/>
    </source>
</evidence>
<organism evidence="8 9">
    <name type="scientific">Thermithiobacillus plumbiphilus</name>
    <dbReference type="NCBI Taxonomy" id="1729899"/>
    <lineage>
        <taxon>Bacteria</taxon>
        <taxon>Pseudomonadati</taxon>
        <taxon>Pseudomonadota</taxon>
        <taxon>Acidithiobacillia</taxon>
        <taxon>Acidithiobacillales</taxon>
        <taxon>Thermithiobacillaceae</taxon>
        <taxon>Thermithiobacillus</taxon>
    </lineage>
</organism>
<keyword evidence="9" id="KW-1185">Reference proteome</keyword>
<protein>
    <recommendedName>
        <fullName evidence="10">Dehydrogenase</fullName>
    </recommendedName>
</protein>
<reference evidence="8 9" key="1">
    <citation type="submission" date="2024-04" db="EMBL/GenBank/DDBJ databases">
        <authorList>
            <person name="Abashina T."/>
            <person name="Shaikin A."/>
        </authorList>
    </citation>
    <scope>NUCLEOTIDE SEQUENCE [LARGE SCALE GENOMIC DNA]</scope>
    <source>
        <strain evidence="8 9">AAFK</strain>
    </source>
</reference>
<keyword evidence="2" id="KW-0547">Nucleotide-binding</keyword>
<evidence type="ECO:0000256" key="3">
    <source>
        <dbReference type="ARBA" id="ARBA00022777"/>
    </source>
</evidence>
<gene>
    <name evidence="8" type="ORF">WOB96_10265</name>
</gene>
<comment type="similarity">
    <text evidence="5">Belongs to the GHMP kinase family.</text>
</comment>
<evidence type="ECO:0000313" key="8">
    <source>
        <dbReference type="EMBL" id="MEK8090144.1"/>
    </source>
</evidence>
<name>A0ABU9D9D2_9PROT</name>
<dbReference type="InterPro" id="IPR001174">
    <property type="entry name" value="HddA/FKP"/>
</dbReference>
<dbReference type="InterPro" id="IPR052203">
    <property type="entry name" value="GHMP_Kinase-Related"/>
</dbReference>
<dbReference type="EMBL" id="JBBPCO010000009">
    <property type="protein sequence ID" value="MEK8090144.1"/>
    <property type="molecule type" value="Genomic_DNA"/>
</dbReference>
<dbReference type="PANTHER" id="PTHR32463:SF0">
    <property type="entry name" value="L-FUCOSE KINASE"/>
    <property type="match status" value="1"/>
</dbReference>
<dbReference type="PRINTS" id="PR00960">
    <property type="entry name" value="LMBPPROTEIN"/>
</dbReference>
<dbReference type="InterPro" id="IPR013750">
    <property type="entry name" value="GHMP_kinase_C_dom"/>
</dbReference>
<dbReference type="Pfam" id="PF08544">
    <property type="entry name" value="GHMP_kinases_C"/>
    <property type="match status" value="1"/>
</dbReference>
<evidence type="ECO:0000313" key="9">
    <source>
        <dbReference type="Proteomes" id="UP001446205"/>
    </source>
</evidence>
<proteinExistence type="inferred from homology"/>
<dbReference type="InterPro" id="IPR036554">
    <property type="entry name" value="GHMP_kinase_C_sf"/>
</dbReference>
<dbReference type="SUPFAM" id="SSF55060">
    <property type="entry name" value="GHMP Kinase, C-terminal domain"/>
    <property type="match status" value="1"/>
</dbReference>
<sequence>MVCRSKAPLRLGFAGGGTDVSPFSDQHGGFVLNATIDMYAYCTIFAIPGEGICFQAMDLQESFRGPLQEFFPLDGVLSLHKAVYNRVVKEFNQGKPMEICVVTYSDAPPGSGLGSSSTMVVAMLRAYQEALNIPLGEYDLAQLAFEIERCDVGLAGGKQDQYAATFGGVNFMEFYGHDRVIVNPLRIKDATINELENSIVLYYTGRSRDSARIIQEQVENTKSRSEQSVQAMLEVKEDALSMKEFLLKGDIEGFTAHLGKSWQAKKRMAKAISNDFIESIFERASQAGAQAGKISGAGGGGFMMLMTSPTRRLELLSALKPLQGEIVRFHFTGQGAQSWRA</sequence>
<feature type="domain" description="GHMP kinase N-terminal" evidence="6">
    <location>
        <begin position="80"/>
        <end position="168"/>
    </location>
</feature>
<dbReference type="RefSeq" id="WP_341371200.1">
    <property type="nucleotide sequence ID" value="NZ_JBBPCO010000009.1"/>
</dbReference>
<evidence type="ECO:0000256" key="4">
    <source>
        <dbReference type="ARBA" id="ARBA00022840"/>
    </source>
</evidence>
<evidence type="ECO:0000256" key="5">
    <source>
        <dbReference type="ARBA" id="ARBA00038121"/>
    </source>
</evidence>
<accession>A0ABU9D9D2</accession>